<accession>A0A542SYV1</accession>
<keyword evidence="3" id="KW-1185">Reference proteome</keyword>
<organism evidence="2 3">
    <name type="scientific">Streptomyces puniciscabiei</name>
    <dbReference type="NCBI Taxonomy" id="164348"/>
    <lineage>
        <taxon>Bacteria</taxon>
        <taxon>Bacillati</taxon>
        <taxon>Actinomycetota</taxon>
        <taxon>Actinomycetes</taxon>
        <taxon>Kitasatosporales</taxon>
        <taxon>Streptomycetaceae</taxon>
        <taxon>Streptomyces</taxon>
    </lineage>
</organism>
<evidence type="ECO:0000256" key="1">
    <source>
        <dbReference type="SAM" id="MobiDB-lite"/>
    </source>
</evidence>
<feature type="region of interest" description="Disordered" evidence="1">
    <location>
        <begin position="18"/>
        <end position="81"/>
    </location>
</feature>
<evidence type="ECO:0000313" key="3">
    <source>
        <dbReference type="Proteomes" id="UP000318103"/>
    </source>
</evidence>
<dbReference type="RefSeq" id="WP_055710312.1">
    <property type="nucleotide sequence ID" value="NZ_JBPJFI010000002.1"/>
</dbReference>
<proteinExistence type="predicted"/>
<dbReference type="EMBL" id="VFNX01000004">
    <property type="protein sequence ID" value="TQK79722.1"/>
    <property type="molecule type" value="Genomic_DNA"/>
</dbReference>
<protein>
    <submittedName>
        <fullName evidence="2">Uncharacterized protein</fullName>
    </submittedName>
</protein>
<comment type="caution">
    <text evidence="2">The sequence shown here is derived from an EMBL/GenBank/DDBJ whole genome shotgun (WGS) entry which is preliminary data.</text>
</comment>
<gene>
    <name evidence="2" type="ORF">FB563_7571</name>
</gene>
<name>A0A542SYV1_9ACTN</name>
<dbReference type="Proteomes" id="UP000318103">
    <property type="component" value="Unassembled WGS sequence"/>
</dbReference>
<evidence type="ECO:0000313" key="2">
    <source>
        <dbReference type="EMBL" id="TQK79722.1"/>
    </source>
</evidence>
<dbReference type="AlphaFoldDB" id="A0A542SYV1"/>
<reference evidence="2 3" key="1">
    <citation type="submission" date="2019-06" db="EMBL/GenBank/DDBJ databases">
        <title>Sequencing the genomes of 1000 actinobacteria strains.</title>
        <authorList>
            <person name="Klenk H.-P."/>
        </authorList>
    </citation>
    <scope>NUCLEOTIDE SEQUENCE [LARGE SCALE GENOMIC DNA]</scope>
    <source>
        <strain evidence="2 3">DSM 41929</strain>
    </source>
</reference>
<sequence length="81" mass="8290">MLPALSGSSVDGTVTVWPAAEDRPSRNPAFRTPAACPARGDRASPSNHTAVAMTVPRRLPGGLAGRPTGTRPHPLPVTGTP</sequence>